<comment type="similarity">
    <text evidence="1">Belongs to the universal ribosomal protein uL5 family.</text>
</comment>
<accession>A0A401GS93</accession>
<dbReference type="EMBL" id="BFAD01000007">
    <property type="protein sequence ID" value="GBE85073.1"/>
    <property type="molecule type" value="Genomic_DNA"/>
</dbReference>
<dbReference type="InterPro" id="IPR002132">
    <property type="entry name" value="Ribosomal_uL5"/>
</dbReference>
<dbReference type="GO" id="GO:0003735">
    <property type="term" value="F:structural constituent of ribosome"/>
    <property type="evidence" value="ECO:0007669"/>
    <property type="project" value="InterPro"/>
</dbReference>
<dbReference type="FunCoup" id="A0A401GS93">
    <property type="interactions" value="185"/>
</dbReference>
<dbReference type="GO" id="GO:1990904">
    <property type="term" value="C:ribonucleoprotein complex"/>
    <property type="evidence" value="ECO:0007669"/>
    <property type="project" value="UniProtKB-KW"/>
</dbReference>
<proteinExistence type="inferred from homology"/>
<evidence type="ECO:0000256" key="2">
    <source>
        <dbReference type="ARBA" id="ARBA00022980"/>
    </source>
</evidence>
<dbReference type="SUPFAM" id="SSF55282">
    <property type="entry name" value="RL5-like"/>
    <property type="match status" value="1"/>
</dbReference>
<comment type="caution">
    <text evidence="5">The sequence shown here is derived from an EMBL/GenBank/DDBJ whole genome shotgun (WGS) entry which is preliminary data.</text>
</comment>
<dbReference type="Pfam" id="PF00673">
    <property type="entry name" value="Ribosomal_L5_C"/>
    <property type="match status" value="1"/>
</dbReference>
<keyword evidence="2 5" id="KW-0689">Ribosomal protein</keyword>
<evidence type="ECO:0000313" key="6">
    <source>
        <dbReference type="Proteomes" id="UP000287166"/>
    </source>
</evidence>
<evidence type="ECO:0000259" key="4">
    <source>
        <dbReference type="Pfam" id="PF00673"/>
    </source>
</evidence>
<dbReference type="RefSeq" id="XP_027615986.1">
    <property type="nucleotide sequence ID" value="XM_027760185.1"/>
</dbReference>
<dbReference type="AlphaFoldDB" id="A0A401GS93"/>
<dbReference type="Gene3D" id="3.30.1440.10">
    <property type="match status" value="1"/>
</dbReference>
<feature type="domain" description="Large ribosomal subunit protein uL5 C-terminal" evidence="4">
    <location>
        <begin position="187"/>
        <end position="295"/>
    </location>
</feature>
<dbReference type="InterPro" id="IPR022803">
    <property type="entry name" value="Ribosomal_uL5_dom_sf"/>
</dbReference>
<dbReference type="STRING" id="139825.A0A401GS93"/>
<dbReference type="InterPro" id="IPR031309">
    <property type="entry name" value="Ribosomal_uL5_C"/>
</dbReference>
<reference evidence="5 6" key="1">
    <citation type="journal article" date="2018" name="Sci. Rep.">
        <title>Genome sequence of the cauliflower mushroom Sparassis crispa (Hanabiratake) and its association with beneficial usage.</title>
        <authorList>
            <person name="Kiyama R."/>
            <person name="Furutani Y."/>
            <person name="Kawaguchi K."/>
            <person name="Nakanishi T."/>
        </authorList>
    </citation>
    <scope>NUCLEOTIDE SEQUENCE [LARGE SCALE GENOMIC DNA]</scope>
</reference>
<dbReference type="Proteomes" id="UP000287166">
    <property type="component" value="Unassembled WGS sequence"/>
</dbReference>
<dbReference type="GO" id="GO:0006412">
    <property type="term" value="P:translation"/>
    <property type="evidence" value="ECO:0007669"/>
    <property type="project" value="InterPro"/>
</dbReference>
<dbReference type="OrthoDB" id="539541at2759"/>
<organism evidence="5 6">
    <name type="scientific">Sparassis crispa</name>
    <dbReference type="NCBI Taxonomy" id="139825"/>
    <lineage>
        <taxon>Eukaryota</taxon>
        <taxon>Fungi</taxon>
        <taxon>Dikarya</taxon>
        <taxon>Basidiomycota</taxon>
        <taxon>Agaricomycotina</taxon>
        <taxon>Agaricomycetes</taxon>
        <taxon>Polyporales</taxon>
        <taxon>Sparassidaceae</taxon>
        <taxon>Sparassis</taxon>
    </lineage>
</organism>
<sequence>MSAAVAQVLRISPAVRSIRPTKPPPRIRRPLPRDENRLPIPHVNLVVRDTAPCRLLDHYYNTVRDDIMYMTYKHQPNPKPPRHVRPKYDPEDPYTKHRFNPPIGGNQYFKRPPPLVTPENVVKLERIQLHTHVKESFSSRSHLLGAMMAFRAISGQNEDSGNQHTVEGVELAVGRRSIQGWVRPGAPIGVKVDLKGPRMYDFLGILVDFILPRIREFPGLVMDGASGPLNSPNAASGVVSFGLPPEAMAFFPQIEVNLDAYPKSYGMHVHLITSAKGVGAQNVARALLSGFQVPFARR</sequence>
<dbReference type="PANTHER" id="PTHR11994">
    <property type="entry name" value="60S RIBOSOMAL PROTEIN L11-RELATED"/>
    <property type="match status" value="1"/>
</dbReference>
<dbReference type="InParanoid" id="A0A401GS93"/>
<gene>
    <name evidence="5" type="ORF">SCP_0702590</name>
</gene>
<evidence type="ECO:0000256" key="1">
    <source>
        <dbReference type="ARBA" id="ARBA00008553"/>
    </source>
</evidence>
<keyword evidence="3" id="KW-0687">Ribonucleoprotein</keyword>
<dbReference type="GO" id="GO:0005840">
    <property type="term" value="C:ribosome"/>
    <property type="evidence" value="ECO:0007669"/>
    <property type="project" value="UniProtKB-KW"/>
</dbReference>
<evidence type="ECO:0000313" key="5">
    <source>
        <dbReference type="EMBL" id="GBE85073.1"/>
    </source>
</evidence>
<name>A0A401GS93_9APHY</name>
<protein>
    <submittedName>
        <fullName evidence="5">Probable 54S ribosomal protein L7</fullName>
    </submittedName>
</protein>
<evidence type="ECO:0000256" key="3">
    <source>
        <dbReference type="ARBA" id="ARBA00023274"/>
    </source>
</evidence>
<keyword evidence="6" id="KW-1185">Reference proteome</keyword>
<dbReference type="GeneID" id="38781990"/>